<organism evidence="1 2">
    <name type="scientific">Gottfriedia solisilvae</name>
    <dbReference type="NCBI Taxonomy" id="1516104"/>
    <lineage>
        <taxon>Bacteria</taxon>
        <taxon>Bacillati</taxon>
        <taxon>Bacillota</taxon>
        <taxon>Bacilli</taxon>
        <taxon>Bacillales</taxon>
        <taxon>Bacillaceae</taxon>
        <taxon>Gottfriedia</taxon>
    </lineage>
</organism>
<keyword evidence="2" id="KW-1185">Reference proteome</keyword>
<sequence length="47" mass="5308">MSQTNDLKPLIEVVESLLNGLKFGTITLVVQDGKIIQVEKQEKIRLK</sequence>
<comment type="caution">
    <text evidence="1">The sequence shown here is derived from an EMBL/GenBank/DDBJ whole genome shotgun (WGS) entry which is preliminary data.</text>
</comment>
<proteinExistence type="predicted"/>
<dbReference type="Pfam" id="PF10055">
    <property type="entry name" value="DUF2292"/>
    <property type="match status" value="1"/>
</dbReference>
<dbReference type="InterPro" id="IPR018743">
    <property type="entry name" value="DUF2292"/>
</dbReference>
<evidence type="ECO:0000313" key="2">
    <source>
        <dbReference type="Proteomes" id="UP000626244"/>
    </source>
</evidence>
<dbReference type="RefSeq" id="WP_235821382.1">
    <property type="nucleotide sequence ID" value="NZ_BMHB01000001.1"/>
</dbReference>
<gene>
    <name evidence="1" type="ORF">GCM10007380_07010</name>
</gene>
<accession>A0A8J3EW90</accession>
<dbReference type="EMBL" id="BMHB01000001">
    <property type="protein sequence ID" value="GGI11274.1"/>
    <property type="molecule type" value="Genomic_DNA"/>
</dbReference>
<dbReference type="AlphaFoldDB" id="A0A8J3EW90"/>
<name>A0A8J3EW90_9BACI</name>
<dbReference type="Proteomes" id="UP000626244">
    <property type="component" value="Unassembled WGS sequence"/>
</dbReference>
<evidence type="ECO:0000313" key="1">
    <source>
        <dbReference type="EMBL" id="GGI11274.1"/>
    </source>
</evidence>
<protein>
    <submittedName>
        <fullName evidence="1">DUF2292 domain-containing protein</fullName>
    </submittedName>
</protein>
<reference evidence="2" key="1">
    <citation type="journal article" date="2019" name="Int. J. Syst. Evol. Microbiol.">
        <title>The Global Catalogue of Microorganisms (GCM) 10K type strain sequencing project: providing services to taxonomists for standard genome sequencing and annotation.</title>
        <authorList>
            <consortium name="The Broad Institute Genomics Platform"/>
            <consortium name="The Broad Institute Genome Sequencing Center for Infectious Disease"/>
            <person name="Wu L."/>
            <person name="Ma J."/>
        </authorList>
    </citation>
    <scope>NUCLEOTIDE SEQUENCE [LARGE SCALE GENOMIC DNA]</scope>
    <source>
        <strain evidence="2">CGMCC 1.14993</strain>
    </source>
</reference>